<gene>
    <name evidence="3" type="ORF">BCR42DRAFT_404275</name>
</gene>
<dbReference type="InterPro" id="IPR002562">
    <property type="entry name" value="3'-5'_exonuclease_dom"/>
</dbReference>
<dbReference type="STRING" id="90262.A0A1X2IVX2"/>
<dbReference type="InterPro" id="IPR012337">
    <property type="entry name" value="RNaseH-like_sf"/>
</dbReference>
<protein>
    <recommendedName>
        <fullName evidence="2">3'-5' exonuclease domain-containing protein</fullName>
    </recommendedName>
</protein>
<organism evidence="3 4">
    <name type="scientific">Absidia repens</name>
    <dbReference type="NCBI Taxonomy" id="90262"/>
    <lineage>
        <taxon>Eukaryota</taxon>
        <taxon>Fungi</taxon>
        <taxon>Fungi incertae sedis</taxon>
        <taxon>Mucoromycota</taxon>
        <taxon>Mucoromycotina</taxon>
        <taxon>Mucoromycetes</taxon>
        <taxon>Mucorales</taxon>
        <taxon>Cunninghamellaceae</taxon>
        <taxon>Absidia</taxon>
    </lineage>
</organism>
<name>A0A1X2IVX2_9FUNG</name>
<evidence type="ECO:0000259" key="2">
    <source>
        <dbReference type="Pfam" id="PF01612"/>
    </source>
</evidence>
<feature type="region of interest" description="Disordered" evidence="1">
    <location>
        <begin position="420"/>
        <end position="441"/>
    </location>
</feature>
<dbReference type="Proteomes" id="UP000193560">
    <property type="component" value="Unassembled WGS sequence"/>
</dbReference>
<evidence type="ECO:0000313" key="4">
    <source>
        <dbReference type="Proteomes" id="UP000193560"/>
    </source>
</evidence>
<dbReference type="SUPFAM" id="SSF53098">
    <property type="entry name" value="Ribonuclease H-like"/>
    <property type="match status" value="1"/>
</dbReference>
<feature type="region of interest" description="Disordered" evidence="1">
    <location>
        <begin position="354"/>
        <end position="383"/>
    </location>
</feature>
<sequence>MAFALTGKGYWDSTIKICEAAISMLTACENQDIYLVDAAIEPLQNLVRHGRTLETLKRYRPSHTLPTKKSRWSNRPIQLSPHCTIQDETTVDVSLPDHTHITAKTITTEDQLKAIIPVIKRAGRFSIDCEFLALKKSQPRLKVLQIAVSEAEGYAIMIDHFQDIRIIRDVLGDVLADDSILRLGWAVRADAQAIENTVPDIKLGPILDLQSLVFEDAVETMNLANAMTKYASSWEGLNEFKYAKDMGNSFSFTDGDCIWLQQPLPPQALVYAVFDVVSLFALYRQLDHLKVKDECYWPNNVISKLSGKALQKWYLNRTYIPESSRVLISDEDVISMSDSLSSLSPVTNNFGGKSRMKARYDTDSSPLSSSSPTTNDSTNVDDDPAYLEDLERAKWLSIQDQMHQNSLYFSGGLSSASTSASAYSGGTPETARNGTLLDHNPNQHQRNVIDDEEYTFDNFDNISVESANITNENEGIKFADDVYEPSRKLDHQTLPPDTWGDVDTNRLTPNDSWQAAAGTSTSPPALDRPSTPAPASGSSPSPAPSKWNQTWGASYSDRNTGSMINAIPTNDEAGWRLFVEQSQNSWQQGVDSSMQDYDMKVKDVAGSQTNNYNNTTNNNGHTSAMKNHPATVSPSQPRRFNTMVGPTAFNQWSGGDDWETTDKPPDTMTMALPGFKARKTFGPRVVNMYDSDGDLLDDDDDDDTEDDDGDGGDGRKDGGGTGNTGTTSTASNGTNGTHVAGPSSPSAAEDMNTFREYYYMDDGRNIALHAVCRPEHVNSLVKPWDGEQQPLTISIVVQCQTLITRVKEVIPKGLSIYTSNGHAYSIALDRICSWSNRTSLIHSNLGKLLTDPHVRRISWRYPFFKKTLNARLGFDVGDVVDISDYLPPDEQKWPMTAILDKYIGDWPGLNQYKEARSDVENKEKASARKFNGSIWDRETLADATLIFSASQGAMLHTLDQVWN</sequence>
<evidence type="ECO:0000313" key="3">
    <source>
        <dbReference type="EMBL" id="ORZ23219.1"/>
    </source>
</evidence>
<reference evidence="3 4" key="1">
    <citation type="submission" date="2016-07" db="EMBL/GenBank/DDBJ databases">
        <title>Pervasive Adenine N6-methylation of Active Genes in Fungi.</title>
        <authorList>
            <consortium name="DOE Joint Genome Institute"/>
            <person name="Mondo S.J."/>
            <person name="Dannebaum R.O."/>
            <person name="Kuo R.C."/>
            <person name="Labutti K."/>
            <person name="Haridas S."/>
            <person name="Kuo A."/>
            <person name="Salamov A."/>
            <person name="Ahrendt S.R."/>
            <person name="Lipzen A."/>
            <person name="Sullivan W."/>
            <person name="Andreopoulos W.B."/>
            <person name="Clum A."/>
            <person name="Lindquist E."/>
            <person name="Daum C."/>
            <person name="Ramamoorthy G.K."/>
            <person name="Gryganskyi A."/>
            <person name="Culley D."/>
            <person name="Magnuson J.K."/>
            <person name="James T.Y."/>
            <person name="O'Malley M.A."/>
            <person name="Stajich J.E."/>
            <person name="Spatafora J.W."/>
            <person name="Visel A."/>
            <person name="Grigoriev I.V."/>
        </authorList>
    </citation>
    <scope>NUCLEOTIDE SEQUENCE [LARGE SCALE GENOMIC DNA]</scope>
    <source>
        <strain evidence="3 4">NRRL 1336</strain>
    </source>
</reference>
<feature type="compositionally biased region" description="Polar residues" evidence="1">
    <location>
        <begin position="505"/>
        <end position="523"/>
    </location>
</feature>
<feature type="region of interest" description="Disordered" evidence="1">
    <location>
        <begin position="611"/>
        <end position="671"/>
    </location>
</feature>
<feature type="domain" description="3'-5' exonuclease" evidence="2">
    <location>
        <begin position="105"/>
        <end position="287"/>
    </location>
</feature>
<keyword evidence="4" id="KW-1185">Reference proteome</keyword>
<accession>A0A1X2IVX2</accession>
<feature type="region of interest" description="Disordered" evidence="1">
    <location>
        <begin position="689"/>
        <end position="747"/>
    </location>
</feature>
<feature type="compositionally biased region" description="Low complexity" evidence="1">
    <location>
        <begin position="363"/>
        <end position="378"/>
    </location>
</feature>
<dbReference type="EMBL" id="MCGE01000003">
    <property type="protein sequence ID" value="ORZ23219.1"/>
    <property type="molecule type" value="Genomic_DNA"/>
</dbReference>
<feature type="compositionally biased region" description="Low complexity" evidence="1">
    <location>
        <begin position="529"/>
        <end position="540"/>
    </location>
</feature>
<dbReference type="Pfam" id="PF01612">
    <property type="entry name" value="DNA_pol_A_exo1"/>
    <property type="match status" value="1"/>
</dbReference>
<comment type="caution">
    <text evidence="3">The sequence shown here is derived from an EMBL/GenBank/DDBJ whole genome shotgun (WGS) entry which is preliminary data.</text>
</comment>
<dbReference type="GO" id="GO:0008408">
    <property type="term" value="F:3'-5' exonuclease activity"/>
    <property type="evidence" value="ECO:0007669"/>
    <property type="project" value="InterPro"/>
</dbReference>
<feature type="compositionally biased region" description="Acidic residues" evidence="1">
    <location>
        <begin position="691"/>
        <end position="711"/>
    </location>
</feature>
<proteinExistence type="predicted"/>
<feature type="compositionally biased region" description="Polar residues" evidence="1">
    <location>
        <begin position="620"/>
        <end position="639"/>
    </location>
</feature>
<feature type="compositionally biased region" description="Low complexity" evidence="1">
    <location>
        <begin position="724"/>
        <end position="737"/>
    </location>
</feature>
<dbReference type="Gene3D" id="3.30.420.10">
    <property type="entry name" value="Ribonuclease H-like superfamily/Ribonuclease H"/>
    <property type="match status" value="1"/>
</dbReference>
<dbReference type="GO" id="GO:0003676">
    <property type="term" value="F:nucleic acid binding"/>
    <property type="evidence" value="ECO:0007669"/>
    <property type="project" value="InterPro"/>
</dbReference>
<dbReference type="AlphaFoldDB" id="A0A1X2IVX2"/>
<dbReference type="InterPro" id="IPR036397">
    <property type="entry name" value="RNaseH_sf"/>
</dbReference>
<dbReference type="GO" id="GO:0006139">
    <property type="term" value="P:nucleobase-containing compound metabolic process"/>
    <property type="evidence" value="ECO:0007669"/>
    <property type="project" value="InterPro"/>
</dbReference>
<feature type="region of interest" description="Disordered" evidence="1">
    <location>
        <begin position="488"/>
        <end position="554"/>
    </location>
</feature>
<dbReference type="OrthoDB" id="26838at2759"/>
<evidence type="ECO:0000256" key="1">
    <source>
        <dbReference type="SAM" id="MobiDB-lite"/>
    </source>
</evidence>